<dbReference type="Gene3D" id="2.130.10.10">
    <property type="entry name" value="YVTN repeat-like/Quinoprotein amine dehydrogenase"/>
    <property type="match status" value="1"/>
</dbReference>
<protein>
    <submittedName>
        <fullName evidence="4">Uncharacterized protein</fullName>
    </submittedName>
</protein>
<organism evidence="5">
    <name type="scientific">Serpula lacrymans var. lacrymans (strain S7.9)</name>
    <name type="common">Dry rot fungus</name>
    <dbReference type="NCBI Taxonomy" id="578457"/>
    <lineage>
        <taxon>Eukaryota</taxon>
        <taxon>Fungi</taxon>
        <taxon>Dikarya</taxon>
        <taxon>Basidiomycota</taxon>
        <taxon>Agaricomycotina</taxon>
        <taxon>Agaricomycetes</taxon>
        <taxon>Agaricomycetidae</taxon>
        <taxon>Boletales</taxon>
        <taxon>Coniophorineae</taxon>
        <taxon>Serpulaceae</taxon>
        <taxon>Serpula</taxon>
    </lineage>
</organism>
<dbReference type="GeneID" id="18811372"/>
<dbReference type="InterPro" id="IPR036322">
    <property type="entry name" value="WD40_repeat_dom_sf"/>
</dbReference>
<evidence type="ECO:0000256" key="3">
    <source>
        <dbReference type="PROSITE-ProRule" id="PRU00221"/>
    </source>
</evidence>
<dbReference type="GO" id="GO:1990234">
    <property type="term" value="C:transferase complex"/>
    <property type="evidence" value="ECO:0007669"/>
    <property type="project" value="UniProtKB-ARBA"/>
</dbReference>
<dbReference type="KEGG" id="sla:SERLADRAFT_389072"/>
<dbReference type="InterPro" id="IPR015943">
    <property type="entry name" value="WD40/YVTN_repeat-like_dom_sf"/>
</dbReference>
<keyword evidence="1 3" id="KW-0853">WD repeat</keyword>
<evidence type="ECO:0000256" key="2">
    <source>
        <dbReference type="ARBA" id="ARBA00022737"/>
    </source>
</evidence>
<dbReference type="PANTHER" id="PTHR22847">
    <property type="entry name" value="WD40 REPEAT PROTEIN"/>
    <property type="match status" value="1"/>
</dbReference>
<dbReference type="AlphaFoldDB" id="F8NVR1"/>
<name>F8NVR1_SERL9</name>
<dbReference type="PANTHER" id="PTHR22847:SF637">
    <property type="entry name" value="WD REPEAT DOMAIN 5B"/>
    <property type="match status" value="1"/>
</dbReference>
<dbReference type="Proteomes" id="UP000008064">
    <property type="component" value="Unassembled WGS sequence"/>
</dbReference>
<dbReference type="SUPFAM" id="SSF50978">
    <property type="entry name" value="WD40 repeat-like"/>
    <property type="match status" value="1"/>
</dbReference>
<accession>F8NVR1</accession>
<reference evidence="5" key="1">
    <citation type="journal article" date="2011" name="Science">
        <title>The plant cell wall-decomposing machinery underlies the functional diversity of forest fungi.</title>
        <authorList>
            <person name="Eastwood D.C."/>
            <person name="Floudas D."/>
            <person name="Binder M."/>
            <person name="Majcherczyk A."/>
            <person name="Schneider P."/>
            <person name="Aerts A."/>
            <person name="Asiegbu F.O."/>
            <person name="Baker S.E."/>
            <person name="Barry K."/>
            <person name="Bendiksby M."/>
            <person name="Blumentritt M."/>
            <person name="Coutinho P.M."/>
            <person name="Cullen D."/>
            <person name="de Vries R.P."/>
            <person name="Gathman A."/>
            <person name="Goodell B."/>
            <person name="Henrissat B."/>
            <person name="Ihrmark K."/>
            <person name="Kauserud H."/>
            <person name="Kohler A."/>
            <person name="LaButti K."/>
            <person name="Lapidus A."/>
            <person name="Lavin J.L."/>
            <person name="Lee Y.-H."/>
            <person name="Lindquist E."/>
            <person name="Lilly W."/>
            <person name="Lucas S."/>
            <person name="Morin E."/>
            <person name="Murat C."/>
            <person name="Oguiza J.A."/>
            <person name="Park J."/>
            <person name="Pisabarro A.G."/>
            <person name="Riley R."/>
            <person name="Rosling A."/>
            <person name="Salamov A."/>
            <person name="Schmidt O."/>
            <person name="Schmutz J."/>
            <person name="Skrede I."/>
            <person name="Stenlid J."/>
            <person name="Wiebenga A."/>
            <person name="Xie X."/>
            <person name="Kuees U."/>
            <person name="Hibbett D.S."/>
            <person name="Hoffmeister D."/>
            <person name="Hoegberg N."/>
            <person name="Martin F."/>
            <person name="Grigoriev I.V."/>
            <person name="Watkinson S.C."/>
        </authorList>
    </citation>
    <scope>NUCLEOTIDE SEQUENCE [LARGE SCALE GENOMIC DNA]</scope>
    <source>
        <strain evidence="5">S7.9</strain>
    </source>
</reference>
<feature type="repeat" description="WD" evidence="3">
    <location>
        <begin position="29"/>
        <end position="59"/>
    </location>
</feature>
<dbReference type="PROSITE" id="PS50082">
    <property type="entry name" value="WD_REPEATS_2"/>
    <property type="match status" value="1"/>
</dbReference>
<proteinExistence type="predicted"/>
<keyword evidence="2" id="KW-0677">Repeat</keyword>
<evidence type="ECO:0000313" key="5">
    <source>
        <dbReference type="Proteomes" id="UP000008064"/>
    </source>
</evidence>
<dbReference type="Pfam" id="PF00400">
    <property type="entry name" value="WD40"/>
    <property type="match status" value="1"/>
</dbReference>
<evidence type="ECO:0000256" key="1">
    <source>
        <dbReference type="ARBA" id="ARBA00022574"/>
    </source>
</evidence>
<dbReference type="PROSITE" id="PS50294">
    <property type="entry name" value="WD_REPEATS_REGION"/>
    <property type="match status" value="1"/>
</dbReference>
<evidence type="ECO:0000313" key="4">
    <source>
        <dbReference type="EMBL" id="EGO24222.1"/>
    </source>
</evidence>
<dbReference type="InterPro" id="IPR001680">
    <property type="entry name" value="WD40_rpt"/>
</dbReference>
<dbReference type="EMBL" id="GL945434">
    <property type="protein sequence ID" value="EGO24222.1"/>
    <property type="molecule type" value="Genomic_DNA"/>
</dbReference>
<gene>
    <name evidence="4" type="ORF">SERLADRAFT_389072</name>
</gene>
<dbReference type="OrthoDB" id="3267146at2759"/>
<dbReference type="HOGENOM" id="CLU_000288_57_30_1"/>
<sequence>MDPKLLQRLKNMTIRIWDTVSGQLLASPFEGHYASLKCVAFSRDGSRVASGSWDETVRI</sequence>
<dbReference type="RefSeq" id="XP_007318241.1">
    <property type="nucleotide sequence ID" value="XM_007318179.1"/>
</dbReference>